<accession>I0KB49</accession>
<dbReference type="KEGG" id="fae:FAES_3344"/>
<evidence type="ECO:0000313" key="3">
    <source>
        <dbReference type="EMBL" id="CCH01352.1"/>
    </source>
</evidence>
<dbReference type="GO" id="GO:0052757">
    <property type="term" value="F:chondroitin hydrolase activity"/>
    <property type="evidence" value="ECO:0007669"/>
    <property type="project" value="TreeGrafter"/>
</dbReference>
<evidence type="ECO:0000256" key="1">
    <source>
        <dbReference type="ARBA" id="ARBA00022801"/>
    </source>
</evidence>
<dbReference type="InterPro" id="IPR052369">
    <property type="entry name" value="UG_Glycosaminoglycan_Hydrolase"/>
</dbReference>
<evidence type="ECO:0000256" key="2">
    <source>
        <dbReference type="ARBA" id="ARBA00038358"/>
    </source>
</evidence>
<proteinExistence type="inferred from homology"/>
<dbReference type="InterPro" id="IPR012341">
    <property type="entry name" value="6hp_glycosidase-like_sf"/>
</dbReference>
<dbReference type="PANTHER" id="PTHR36845">
    <property type="entry name" value="HYDROLASE, PUTATIVE (AFU_ORTHOLOGUE AFUA_7G05090)-RELATED"/>
    <property type="match status" value="1"/>
</dbReference>
<keyword evidence="1" id="KW-0378">Hydrolase</keyword>
<dbReference type="Proteomes" id="UP000011058">
    <property type="component" value="Chromosome"/>
</dbReference>
<evidence type="ECO:0008006" key="5">
    <source>
        <dbReference type="Google" id="ProtNLM"/>
    </source>
</evidence>
<dbReference type="SUPFAM" id="SSF48208">
    <property type="entry name" value="Six-hairpin glycosidases"/>
    <property type="match status" value="1"/>
</dbReference>
<dbReference type="GO" id="GO:0000272">
    <property type="term" value="P:polysaccharide catabolic process"/>
    <property type="evidence" value="ECO:0007669"/>
    <property type="project" value="TreeGrafter"/>
</dbReference>
<protein>
    <recommendedName>
        <fullName evidence="5">Glycosyl hydrolase family 88</fullName>
    </recommendedName>
</protein>
<keyword evidence="4" id="KW-1185">Reference proteome</keyword>
<dbReference type="STRING" id="1166018.FAES_3344"/>
<dbReference type="HOGENOM" id="CLU_027158_1_1_10"/>
<name>I0KB49_9BACT</name>
<dbReference type="eggNOG" id="COG4225">
    <property type="taxonomic scope" value="Bacteria"/>
</dbReference>
<dbReference type="AlphaFoldDB" id="I0KB49"/>
<evidence type="ECO:0000313" key="4">
    <source>
        <dbReference type="Proteomes" id="UP000011058"/>
    </source>
</evidence>
<organism evidence="3 4">
    <name type="scientific">Fibrella aestuarina BUZ 2</name>
    <dbReference type="NCBI Taxonomy" id="1166018"/>
    <lineage>
        <taxon>Bacteria</taxon>
        <taxon>Pseudomonadati</taxon>
        <taxon>Bacteroidota</taxon>
        <taxon>Cytophagia</taxon>
        <taxon>Cytophagales</taxon>
        <taxon>Spirosomataceae</taxon>
        <taxon>Fibrella</taxon>
    </lineage>
</organism>
<sequence>MGSRFTRPAASLVYRMIHLNSTLTPSDLSTKLKRFWALSGQKINHLEQTYDPKNGSPVFTIQGRYTTRGWTEWTQGFQFGSALLQFDATGDESFLALGRDRTLQVMAPHVSHVGVHDHGFNNVSTYGNLLRLMREGKTPPNEWEAHFYELALKISGAVQANRWTPISGDGLGTSAGAGYIYSFNGPHSLFVDTIRSCRALVVSHLLGHTFQGEGDKRIDLLERALLHMQATANFAVYYGEGRDTYDLWGRTAHESIFNVNDGNYRCPNSQQGYTGFSTWTRGLAWAMCGFAEELEALAVIGDDELTRFGGRAALEAMLLKAARATCDFYIQHTPTDGVPYWDTGAPNLHKLGDYLDRPADPFNDHEPVDSSAAAIAAQGLLRLGRYLMQPERTQSIDGQDAAQQGQTYWQAGLTVLGTLLEEPYLSTDPQHQGLLLHSIYHRPNGWDYVPEGSPIPRGESSMWGDYHIREAALYVQRLIDGGPYYTFFNGVNA</sequence>
<gene>
    <name evidence="3" type="ORF">FAES_3344</name>
</gene>
<dbReference type="EMBL" id="HE796683">
    <property type="protein sequence ID" value="CCH01352.1"/>
    <property type="molecule type" value="Genomic_DNA"/>
</dbReference>
<dbReference type="PATRIC" id="fig|1166018.3.peg.5118"/>
<dbReference type="Gene3D" id="1.50.10.10">
    <property type="match status" value="1"/>
</dbReference>
<dbReference type="PANTHER" id="PTHR36845:SF1">
    <property type="entry name" value="HYDROLASE, PUTATIVE (AFU_ORTHOLOGUE AFUA_7G05090)-RELATED"/>
    <property type="match status" value="1"/>
</dbReference>
<comment type="similarity">
    <text evidence="2">Belongs to the glycosyl hydrolase 88 family.</text>
</comment>
<dbReference type="InterPro" id="IPR008928">
    <property type="entry name" value="6-hairpin_glycosidase_sf"/>
</dbReference>
<reference evidence="3 4" key="1">
    <citation type="journal article" date="2012" name="J. Bacteriol.">
        <title>Genome Sequence of Fibrella aestuarina BUZ 2T, a Filamentous Marine Bacterium.</title>
        <authorList>
            <person name="Filippini M."/>
            <person name="Qi W."/>
            <person name="Blom J."/>
            <person name="Goesmann A."/>
            <person name="Smits T.H."/>
            <person name="Bagheri H.C."/>
        </authorList>
    </citation>
    <scope>NUCLEOTIDE SEQUENCE [LARGE SCALE GENOMIC DNA]</scope>
    <source>
        <strain evidence="4">BUZ 2T</strain>
    </source>
</reference>